<feature type="signal peptide" evidence="1">
    <location>
        <begin position="1"/>
        <end position="21"/>
    </location>
</feature>
<dbReference type="RefSeq" id="XP_062715554.1">
    <property type="nucleotide sequence ID" value="XM_062859570.1"/>
</dbReference>
<dbReference type="CDD" id="cd00037">
    <property type="entry name" value="CLECT"/>
    <property type="match status" value="1"/>
</dbReference>
<feature type="domain" description="C-type lectin" evidence="2">
    <location>
        <begin position="28"/>
        <end position="157"/>
    </location>
</feature>
<dbReference type="InterPro" id="IPR016186">
    <property type="entry name" value="C-type_lectin-like/link_sf"/>
</dbReference>
<reference evidence="4" key="1">
    <citation type="journal article" date="2015" name="Proc. Natl. Acad. Sci. U.S.A.">
        <title>Genome sequence of the Asian Tiger mosquito, Aedes albopictus, reveals insights into its biology, genetics, and evolution.</title>
        <authorList>
            <person name="Chen X.G."/>
            <person name="Jiang X."/>
            <person name="Gu J."/>
            <person name="Xu M."/>
            <person name="Wu Y."/>
            <person name="Deng Y."/>
            <person name="Zhang C."/>
            <person name="Bonizzoni M."/>
            <person name="Dermauw W."/>
            <person name="Vontas J."/>
            <person name="Armbruster P."/>
            <person name="Huang X."/>
            <person name="Yang Y."/>
            <person name="Zhang H."/>
            <person name="He W."/>
            <person name="Peng H."/>
            <person name="Liu Y."/>
            <person name="Wu K."/>
            <person name="Chen J."/>
            <person name="Lirakis M."/>
            <person name="Topalis P."/>
            <person name="Van Leeuwen T."/>
            <person name="Hall A.B."/>
            <person name="Jiang X."/>
            <person name="Thorpe C."/>
            <person name="Mueller R.L."/>
            <person name="Sun C."/>
            <person name="Waterhouse R.M."/>
            <person name="Yan G."/>
            <person name="Tu Z.J."/>
            <person name="Fang X."/>
            <person name="James A.A."/>
        </authorList>
    </citation>
    <scope>NUCLEOTIDE SEQUENCE [LARGE SCALE GENOMIC DNA]</scope>
    <source>
        <strain evidence="4">Foshan</strain>
    </source>
</reference>
<protein>
    <recommendedName>
        <fullName evidence="2">C-type lectin domain-containing protein</fullName>
    </recommendedName>
</protein>
<dbReference type="Proteomes" id="UP000069940">
    <property type="component" value="Unassembled WGS sequence"/>
</dbReference>
<name>A0ABM1XR88_AEDAL</name>
<dbReference type="PROSITE" id="PS50041">
    <property type="entry name" value="C_TYPE_LECTIN_2"/>
    <property type="match status" value="1"/>
</dbReference>
<evidence type="ECO:0000313" key="4">
    <source>
        <dbReference type="Proteomes" id="UP000069940"/>
    </source>
</evidence>
<dbReference type="InterPro" id="IPR050111">
    <property type="entry name" value="C-type_lectin/snaclec_domain"/>
</dbReference>
<dbReference type="InterPro" id="IPR016187">
    <property type="entry name" value="CTDL_fold"/>
</dbReference>
<accession>A0ABM1XR88</accession>
<proteinExistence type="predicted"/>
<dbReference type="Gene3D" id="3.10.100.10">
    <property type="entry name" value="Mannose-Binding Protein A, subunit A"/>
    <property type="match status" value="1"/>
</dbReference>
<dbReference type="PANTHER" id="PTHR22803">
    <property type="entry name" value="MANNOSE, PHOSPHOLIPASE, LECTIN RECEPTOR RELATED"/>
    <property type="match status" value="1"/>
</dbReference>
<evidence type="ECO:0000259" key="2">
    <source>
        <dbReference type="PROSITE" id="PS50041"/>
    </source>
</evidence>
<dbReference type="EnsemblMetazoa" id="AALFPA23_002076.R1716">
    <property type="protein sequence ID" value="AALFPA23_002076.P1716"/>
    <property type="gene ID" value="AALFPA23_002076"/>
</dbReference>
<feature type="chain" id="PRO_5047514901" description="C-type lectin domain-containing protein" evidence="1">
    <location>
        <begin position="22"/>
        <end position="162"/>
    </location>
</feature>
<dbReference type="SMART" id="SM00034">
    <property type="entry name" value="CLECT"/>
    <property type="match status" value="1"/>
</dbReference>
<organism evidence="3 4">
    <name type="scientific">Aedes albopictus</name>
    <name type="common">Asian tiger mosquito</name>
    <name type="synonym">Stegomyia albopicta</name>
    <dbReference type="NCBI Taxonomy" id="7160"/>
    <lineage>
        <taxon>Eukaryota</taxon>
        <taxon>Metazoa</taxon>
        <taxon>Ecdysozoa</taxon>
        <taxon>Arthropoda</taxon>
        <taxon>Hexapoda</taxon>
        <taxon>Insecta</taxon>
        <taxon>Pterygota</taxon>
        <taxon>Neoptera</taxon>
        <taxon>Endopterygota</taxon>
        <taxon>Diptera</taxon>
        <taxon>Nematocera</taxon>
        <taxon>Culicoidea</taxon>
        <taxon>Culicidae</taxon>
        <taxon>Culicinae</taxon>
        <taxon>Aedini</taxon>
        <taxon>Aedes</taxon>
        <taxon>Stegomyia</taxon>
    </lineage>
</organism>
<evidence type="ECO:0000313" key="3">
    <source>
        <dbReference type="EnsemblMetazoa" id="AALFPA23_002076.P1716"/>
    </source>
</evidence>
<dbReference type="GeneID" id="109401604"/>
<dbReference type="InterPro" id="IPR001304">
    <property type="entry name" value="C-type_lectin-like"/>
</dbReference>
<reference evidence="3" key="2">
    <citation type="submission" date="2025-05" db="UniProtKB">
        <authorList>
            <consortium name="EnsemblMetazoa"/>
        </authorList>
    </citation>
    <scope>IDENTIFICATION</scope>
    <source>
        <strain evidence="3">Foshan</strain>
    </source>
</reference>
<evidence type="ECO:0000256" key="1">
    <source>
        <dbReference type="SAM" id="SignalP"/>
    </source>
</evidence>
<dbReference type="SUPFAM" id="SSF56436">
    <property type="entry name" value="C-type lectin-like"/>
    <property type="match status" value="1"/>
</dbReference>
<keyword evidence="4" id="KW-1185">Reference proteome</keyword>
<keyword evidence="1" id="KW-0732">Signal</keyword>
<sequence length="162" mass="18484">MGRSLRLICFLLVAFGIFVDAQKVKRIYESENFFVTNEKLNWFGAVEYCEGRGMRLAVIDTLAKKNEVLALLQVSYLVFNPVRTLLWLGASDLAQEGRFTWHGTGKALADGYSNWYPGEPDGLGVEHCAAIHHEPAANRIYNWYDVRCTEQYFFVCEKLTSC</sequence>
<dbReference type="Pfam" id="PF00059">
    <property type="entry name" value="Lectin_C"/>
    <property type="match status" value="1"/>
</dbReference>